<name>A0AAV2MJP0_KNICA</name>
<proteinExistence type="predicted"/>
<dbReference type="AlphaFoldDB" id="A0AAV2MJP0"/>
<organism evidence="1 2">
    <name type="scientific">Knipowitschia caucasica</name>
    <name type="common">Caucasian dwarf goby</name>
    <name type="synonym">Pomatoschistus caucasicus</name>
    <dbReference type="NCBI Taxonomy" id="637954"/>
    <lineage>
        <taxon>Eukaryota</taxon>
        <taxon>Metazoa</taxon>
        <taxon>Chordata</taxon>
        <taxon>Craniata</taxon>
        <taxon>Vertebrata</taxon>
        <taxon>Euteleostomi</taxon>
        <taxon>Actinopterygii</taxon>
        <taxon>Neopterygii</taxon>
        <taxon>Teleostei</taxon>
        <taxon>Neoteleostei</taxon>
        <taxon>Acanthomorphata</taxon>
        <taxon>Gobiaria</taxon>
        <taxon>Gobiiformes</taxon>
        <taxon>Gobioidei</taxon>
        <taxon>Gobiidae</taxon>
        <taxon>Gobiinae</taxon>
        <taxon>Knipowitschia</taxon>
    </lineage>
</organism>
<reference evidence="1 2" key="1">
    <citation type="submission" date="2024-04" db="EMBL/GenBank/DDBJ databases">
        <authorList>
            <person name="Waldvogel A.-M."/>
            <person name="Schoenle A."/>
        </authorList>
    </citation>
    <scope>NUCLEOTIDE SEQUENCE [LARGE SCALE GENOMIC DNA]</scope>
</reference>
<keyword evidence="2" id="KW-1185">Reference proteome</keyword>
<protein>
    <submittedName>
        <fullName evidence="1">Uncharacterized protein</fullName>
    </submittedName>
</protein>
<dbReference type="Proteomes" id="UP001497482">
    <property type="component" value="Chromosome 8"/>
</dbReference>
<accession>A0AAV2MJP0</accession>
<sequence length="67" mass="7487">MTHFYQDKKAGSSCSSQEAIRALAAQLTLHSSEWTCHIMDIDRLNRGLVVVLRPTLCCLMTQAPLPQ</sequence>
<evidence type="ECO:0000313" key="2">
    <source>
        <dbReference type="Proteomes" id="UP001497482"/>
    </source>
</evidence>
<gene>
    <name evidence="1" type="ORF">KC01_LOCUS39832</name>
</gene>
<dbReference type="EMBL" id="OZ035830">
    <property type="protein sequence ID" value="CAL1613658.1"/>
    <property type="molecule type" value="Genomic_DNA"/>
</dbReference>
<evidence type="ECO:0000313" key="1">
    <source>
        <dbReference type="EMBL" id="CAL1613658.1"/>
    </source>
</evidence>